<reference evidence="1 2" key="1">
    <citation type="submission" date="2009-06" db="EMBL/GenBank/DDBJ databases">
        <authorList>
            <person name="Dodson R."/>
            <person name="Sebastian Y."/>
            <person name="Madupu R."/>
            <person name="Durkin A.S."/>
            <person name="Torralba M."/>
            <person name="Methe B."/>
            <person name="Sutton G.G."/>
            <person name="Strausberg R.L."/>
            <person name="Nelson K.E."/>
        </authorList>
    </citation>
    <scope>NUCLEOTIDE SEQUENCE [LARGE SCALE GENOMIC DNA]</scope>
    <source>
        <strain evidence="1 2">SK141</strain>
    </source>
</reference>
<comment type="caution">
    <text evidence="1">The sequence shown here is derived from an EMBL/GenBank/DDBJ whole genome shotgun (WGS) entry which is preliminary data.</text>
</comment>
<sequence>MTHFLTGHDLLMCLQRDLSSMLVPTLYRNLVNPPMTL</sequence>
<gene>
    <name evidence="1" type="ORF">CORTU0001_0853</name>
</gene>
<name>C6R9D5_9CORY</name>
<protein>
    <submittedName>
        <fullName evidence="1">Uncharacterized protein</fullName>
    </submittedName>
</protein>
<proteinExistence type="predicted"/>
<evidence type="ECO:0000313" key="1">
    <source>
        <dbReference type="EMBL" id="EET77580.1"/>
    </source>
</evidence>
<accession>C6R9D5</accession>
<dbReference type="Proteomes" id="UP000004384">
    <property type="component" value="Unassembled WGS sequence"/>
</dbReference>
<organism evidence="1 2">
    <name type="scientific">Corynebacterium tuberculostearicum SK141</name>
    <dbReference type="NCBI Taxonomy" id="553206"/>
    <lineage>
        <taxon>Bacteria</taxon>
        <taxon>Bacillati</taxon>
        <taxon>Actinomycetota</taxon>
        <taxon>Actinomycetes</taxon>
        <taxon>Mycobacteriales</taxon>
        <taxon>Corynebacteriaceae</taxon>
        <taxon>Corynebacterium</taxon>
    </lineage>
</organism>
<dbReference type="EMBL" id="ACVP01000015">
    <property type="protein sequence ID" value="EET77580.1"/>
    <property type="molecule type" value="Genomic_DNA"/>
</dbReference>
<evidence type="ECO:0000313" key="2">
    <source>
        <dbReference type="Proteomes" id="UP000004384"/>
    </source>
</evidence>
<dbReference type="AlphaFoldDB" id="C6R9D5"/>